<dbReference type="InParanoid" id="Q0F0D4"/>
<keyword evidence="1" id="KW-0732">Signal</keyword>
<dbReference type="Proteomes" id="UP000005297">
    <property type="component" value="Unassembled WGS sequence"/>
</dbReference>
<dbReference type="EMBL" id="AATS01000004">
    <property type="protein sequence ID" value="EAU55094.1"/>
    <property type="molecule type" value="Genomic_DNA"/>
</dbReference>
<dbReference type="Gene3D" id="2.40.160.10">
    <property type="entry name" value="Porin"/>
    <property type="match status" value="1"/>
</dbReference>
<keyword evidence="3" id="KW-1185">Reference proteome</keyword>
<dbReference type="eggNOG" id="ENOG503049N">
    <property type="taxonomic scope" value="Bacteria"/>
</dbReference>
<name>Q0F0D4_9PROT</name>
<protein>
    <recommendedName>
        <fullName evidence="4">Porin domain-containing protein</fullName>
    </recommendedName>
</protein>
<evidence type="ECO:0000313" key="2">
    <source>
        <dbReference type="EMBL" id="EAU55094.1"/>
    </source>
</evidence>
<dbReference type="HOGENOM" id="CLU_050850_0_0_0"/>
<reference evidence="2 3" key="1">
    <citation type="submission" date="2006-09" db="EMBL/GenBank/DDBJ databases">
        <authorList>
            <person name="Emerson D."/>
            <person name="Ferriera S."/>
            <person name="Johnson J."/>
            <person name="Kravitz S."/>
            <person name="Halpern A."/>
            <person name="Remington K."/>
            <person name="Beeson K."/>
            <person name="Tran B."/>
            <person name="Rogers Y.-H."/>
            <person name="Friedman R."/>
            <person name="Venter J.C."/>
        </authorList>
    </citation>
    <scope>NUCLEOTIDE SEQUENCE [LARGE SCALE GENOMIC DNA]</scope>
    <source>
        <strain evidence="2 3">PV-1</strain>
    </source>
</reference>
<proteinExistence type="predicted"/>
<evidence type="ECO:0008006" key="4">
    <source>
        <dbReference type="Google" id="ProtNLM"/>
    </source>
</evidence>
<evidence type="ECO:0000256" key="1">
    <source>
        <dbReference type="SAM" id="SignalP"/>
    </source>
</evidence>
<feature type="chain" id="PRO_5004171436" description="Porin domain-containing protein" evidence="1">
    <location>
        <begin position="23"/>
        <end position="362"/>
    </location>
</feature>
<gene>
    <name evidence="2" type="ORF">SPV1_07114</name>
</gene>
<dbReference type="AlphaFoldDB" id="Q0F0D4"/>
<dbReference type="RefSeq" id="WP_009851715.1">
    <property type="nucleotide sequence ID" value="NZ_DS022295.1"/>
</dbReference>
<evidence type="ECO:0000313" key="3">
    <source>
        <dbReference type="Proteomes" id="UP000005297"/>
    </source>
</evidence>
<dbReference type="STRING" id="314344.AL013_10770"/>
<feature type="signal peptide" evidence="1">
    <location>
        <begin position="1"/>
        <end position="22"/>
    </location>
</feature>
<comment type="caution">
    <text evidence="2">The sequence shown here is derived from an EMBL/GenBank/DDBJ whole genome shotgun (WGS) entry which is preliminary data.</text>
</comment>
<dbReference type="OrthoDB" id="5289600at2"/>
<dbReference type="InterPro" id="IPR023614">
    <property type="entry name" value="Porin_dom_sf"/>
</dbReference>
<dbReference type="SUPFAM" id="SSF56935">
    <property type="entry name" value="Porins"/>
    <property type="match status" value="1"/>
</dbReference>
<accession>Q0F0D4</accession>
<sequence length="362" mass="39550">MKAIIKSIAAIAMFAFTAPAFAGGVSVYDNGESKLKLSGKVFVDVTNSKSDTTTAGVTSTTKTQGFNLGRAYLTGKYYFNSDWMMRITTDVATETAAGLGKTTNVYLKYAYLEGKLYGKALEMRLGVSHNPWIDYEQGLWKHRYFSKVSSDEFKYDDSADIGIGFKGKLADGLIGYWVTAVNGGGYGNLTKSNGIDYKSRVSIYPIEGLTIDLGYNTGYRGKKTFVANVATNPLKQSMYQIMVTYGTHDFRIGANYISNKDKASKNIDAKTAALWGWANVGNGFGVVGRYEQEKSNTLVAGAIPAGQAKQKRTRFLAGVSYDPTKHVTFTLGYIQDKTTALAHVVGDIAKTTQIGVWSQYTY</sequence>
<organism evidence="2 3">
    <name type="scientific">Mariprofundus ferrooxydans PV-1</name>
    <dbReference type="NCBI Taxonomy" id="314345"/>
    <lineage>
        <taxon>Bacteria</taxon>
        <taxon>Pseudomonadati</taxon>
        <taxon>Pseudomonadota</taxon>
        <taxon>Candidatius Mariprofundia</taxon>
        <taxon>Mariprofundales</taxon>
        <taxon>Mariprofundaceae</taxon>
        <taxon>Mariprofundus</taxon>
    </lineage>
</organism>